<dbReference type="Proteomes" id="UP000322225">
    <property type="component" value="Chromosome 10"/>
</dbReference>
<dbReference type="EMBL" id="CP144060">
    <property type="protein sequence ID" value="WWD20996.1"/>
    <property type="molecule type" value="Genomic_DNA"/>
</dbReference>
<dbReference type="AlphaFoldDB" id="A0AAJ8MZP4"/>
<feature type="compositionally biased region" description="Basic and acidic residues" evidence="1">
    <location>
        <begin position="141"/>
        <end position="157"/>
    </location>
</feature>
<dbReference type="RefSeq" id="XP_031862233.2">
    <property type="nucleotide sequence ID" value="XM_032003375.2"/>
</dbReference>
<dbReference type="InterPro" id="IPR027795">
    <property type="entry name" value="CASTOR_ACT_dom"/>
</dbReference>
<sequence>MDISRDARWTTSTARLSKRCTAFSCPKLQVRRLKTLPTCSPHKSYDSLSQVTNADVSAVQEERYTMTGRQHMTQRMIGPNKHLSILHLISLEYDFYTFLYPASVLVDAVSPVLFARYPFFSVTKANEESINIVVGLKSDGNEHGTENGDCDSEKGETVGDGGGVDGWKVDGETRGLKELGEAERWFGPWKGLRVRGPLYMNINGLMNELTKPLRQAEIGIYVLATWNTDYILIPSHRYQEALTVLRNEDWTVVEPKTKDSRPRVDESAVKL</sequence>
<evidence type="ECO:0000313" key="4">
    <source>
        <dbReference type="Proteomes" id="UP000322225"/>
    </source>
</evidence>
<evidence type="ECO:0000256" key="1">
    <source>
        <dbReference type="SAM" id="MobiDB-lite"/>
    </source>
</evidence>
<dbReference type="InterPro" id="IPR045865">
    <property type="entry name" value="ACT-like_dom_sf"/>
</dbReference>
<name>A0AAJ8MZP4_9TREE</name>
<dbReference type="GeneID" id="43587498"/>
<reference evidence="3" key="2">
    <citation type="submission" date="2024-01" db="EMBL/GenBank/DDBJ databases">
        <title>Comparative genomics of Cryptococcus and Kwoniella reveals pathogenesis evolution and contrasting modes of karyotype evolution via chromosome fusion or intercentromeric recombination.</title>
        <authorList>
            <person name="Coelho M.A."/>
            <person name="David-Palma M."/>
            <person name="Shea T."/>
            <person name="Bowers K."/>
            <person name="McGinley-Smith S."/>
            <person name="Mohammad A.W."/>
            <person name="Gnirke A."/>
            <person name="Yurkov A.M."/>
            <person name="Nowrousian M."/>
            <person name="Sun S."/>
            <person name="Cuomo C.A."/>
            <person name="Heitman J."/>
        </authorList>
    </citation>
    <scope>NUCLEOTIDE SEQUENCE</scope>
    <source>
        <strain evidence="3">CBS 12478</strain>
    </source>
</reference>
<gene>
    <name evidence="3" type="ORF">CI109_105477</name>
</gene>
<dbReference type="SUPFAM" id="SSF55021">
    <property type="entry name" value="ACT-like"/>
    <property type="match status" value="1"/>
</dbReference>
<dbReference type="GO" id="GO:0046394">
    <property type="term" value="P:carboxylic acid biosynthetic process"/>
    <property type="evidence" value="ECO:0007669"/>
    <property type="project" value="UniProtKB-ARBA"/>
</dbReference>
<dbReference type="Pfam" id="PF13840">
    <property type="entry name" value="ACT_7"/>
    <property type="match status" value="1"/>
</dbReference>
<accession>A0AAJ8MZP4</accession>
<protein>
    <recommendedName>
        <fullName evidence="2">CASTOR ACT domain-containing protein</fullName>
    </recommendedName>
</protein>
<dbReference type="KEGG" id="ksn:43587498"/>
<evidence type="ECO:0000259" key="2">
    <source>
        <dbReference type="Pfam" id="PF13840"/>
    </source>
</evidence>
<dbReference type="GO" id="GO:0006520">
    <property type="term" value="P:amino acid metabolic process"/>
    <property type="evidence" value="ECO:0007669"/>
    <property type="project" value="UniProtKB-ARBA"/>
</dbReference>
<dbReference type="Gene3D" id="3.30.2130.10">
    <property type="entry name" value="VC0802-like"/>
    <property type="match status" value="1"/>
</dbReference>
<proteinExistence type="predicted"/>
<organism evidence="3 4">
    <name type="scientific">Kwoniella shandongensis</name>
    <dbReference type="NCBI Taxonomy" id="1734106"/>
    <lineage>
        <taxon>Eukaryota</taxon>
        <taxon>Fungi</taxon>
        <taxon>Dikarya</taxon>
        <taxon>Basidiomycota</taxon>
        <taxon>Agaricomycotina</taxon>
        <taxon>Tremellomycetes</taxon>
        <taxon>Tremellales</taxon>
        <taxon>Cryptococcaceae</taxon>
        <taxon>Kwoniella</taxon>
    </lineage>
</organism>
<evidence type="ECO:0000313" key="3">
    <source>
        <dbReference type="EMBL" id="WWD20996.1"/>
    </source>
</evidence>
<keyword evidence="4" id="KW-1185">Reference proteome</keyword>
<feature type="domain" description="CASTOR ACT" evidence="2">
    <location>
        <begin position="189"/>
        <end position="247"/>
    </location>
</feature>
<reference evidence="3" key="1">
    <citation type="submission" date="2017-08" db="EMBL/GenBank/DDBJ databases">
        <authorList>
            <person name="Cuomo C."/>
            <person name="Billmyre B."/>
            <person name="Heitman J."/>
        </authorList>
    </citation>
    <scope>NUCLEOTIDE SEQUENCE</scope>
    <source>
        <strain evidence="3">CBS 12478</strain>
    </source>
</reference>
<feature type="region of interest" description="Disordered" evidence="1">
    <location>
        <begin position="141"/>
        <end position="164"/>
    </location>
</feature>